<evidence type="ECO:0000259" key="1">
    <source>
        <dbReference type="Pfam" id="PF01593"/>
    </source>
</evidence>
<dbReference type="Proteomes" id="UP000216024">
    <property type="component" value="Unassembled WGS sequence"/>
</dbReference>
<dbReference type="Gene3D" id="3.50.50.60">
    <property type="entry name" value="FAD/NAD(P)-binding domain"/>
    <property type="match status" value="1"/>
</dbReference>
<comment type="caution">
    <text evidence="2">The sequence shown here is derived from an EMBL/GenBank/DDBJ whole genome shotgun (WGS) entry which is preliminary data.</text>
</comment>
<evidence type="ECO:0000313" key="3">
    <source>
        <dbReference type="Proteomes" id="UP000216024"/>
    </source>
</evidence>
<name>A0A267MK81_9FIRM</name>
<dbReference type="InterPro" id="IPR002937">
    <property type="entry name" value="Amino_oxidase"/>
</dbReference>
<dbReference type="PANTHER" id="PTHR10742">
    <property type="entry name" value="FLAVIN MONOAMINE OXIDASE"/>
    <property type="match status" value="1"/>
</dbReference>
<dbReference type="PANTHER" id="PTHR10742:SF410">
    <property type="entry name" value="LYSINE-SPECIFIC HISTONE DEMETHYLASE 2"/>
    <property type="match status" value="1"/>
</dbReference>
<keyword evidence="3" id="KW-1185">Reference proteome</keyword>
<dbReference type="OrthoDB" id="25353at2"/>
<dbReference type="SUPFAM" id="SSF54373">
    <property type="entry name" value="FAD-linked reductases, C-terminal domain"/>
    <property type="match status" value="1"/>
</dbReference>
<dbReference type="AlphaFoldDB" id="A0A267MK81"/>
<dbReference type="InterPro" id="IPR036188">
    <property type="entry name" value="FAD/NAD-bd_sf"/>
</dbReference>
<evidence type="ECO:0000313" key="2">
    <source>
        <dbReference type="EMBL" id="PAB59994.1"/>
    </source>
</evidence>
<sequence>MTKNSSPIQPNNPTVEQRHKLLYYALNNVNRLEDFNNIVDLLSPPPDITRIGSPGQYKGIKVGIIGGGLAGLSSAFELRKLGFDITVFEVSEDRIGGRIYTYYFDEDKKLYGELGAMRIPVSHETAWHYIDLFNLDTRPFIQTNENAYIYTRNIRVRNDPEGKNVMKEIYPEFKLTPWERNRSWQKLIDYGLSTVLSGMRPGLRREILQIKPKYSPQMNYWTAYNQRQVCEEMGLSQGALNLIGSVSPFVGQFFYNSYSEHLIEEYPVNFSFLYEIIGGLVNLPLSFYRNLTSKNPNSYGKIPNKALGKVTWKGGSGVTGIYKCDGSHKVLLKYKNMSLNKTLQESFDYVICTIPFSSLRNVDVNPPFSPRKMEAIRELNYESTQKTLFLCNKRFWEEGGPHEQIVGGGSQTDLSISTVWYPSDHGKCINEHINNNRTCYIESPLDKWTLKEGCSPSEKGVLLASYNFTLDAIRLGNIEDNRRIKIIKNQIEAVHGLKKGDLDSIVEDFKTIQWDREPWYYGGFAYFTPEQKRIFSYAIVKPEYNNRVFFAGEHASEMHAWIQGSLKSAMKAANNLVRHCKRHNKIY</sequence>
<organism evidence="2 3">
    <name type="scientific">Anaeromicrobium sediminis</name>
    <dbReference type="NCBI Taxonomy" id="1478221"/>
    <lineage>
        <taxon>Bacteria</taxon>
        <taxon>Bacillati</taxon>
        <taxon>Bacillota</taxon>
        <taxon>Clostridia</taxon>
        <taxon>Peptostreptococcales</taxon>
        <taxon>Thermotaleaceae</taxon>
        <taxon>Anaeromicrobium</taxon>
    </lineage>
</organism>
<reference evidence="2 3" key="1">
    <citation type="submission" date="2017-06" db="EMBL/GenBank/DDBJ databases">
        <title>Draft genome sequence of anaerobic fermentative bacterium Anaeromicrobium sediminis DY2726D isolated from West Pacific Ocean sediments.</title>
        <authorList>
            <person name="Zeng X."/>
        </authorList>
    </citation>
    <scope>NUCLEOTIDE SEQUENCE [LARGE SCALE GENOMIC DNA]</scope>
    <source>
        <strain evidence="2 3">DY2726D</strain>
    </source>
</reference>
<dbReference type="RefSeq" id="WP_095132128.1">
    <property type="nucleotide sequence ID" value="NZ_NIBG01000004.1"/>
</dbReference>
<dbReference type="Gene3D" id="3.90.660.10">
    <property type="match status" value="1"/>
</dbReference>
<dbReference type="GO" id="GO:0016491">
    <property type="term" value="F:oxidoreductase activity"/>
    <property type="evidence" value="ECO:0007669"/>
    <property type="project" value="InterPro"/>
</dbReference>
<dbReference type="Pfam" id="PF01593">
    <property type="entry name" value="Amino_oxidase"/>
    <property type="match status" value="1"/>
</dbReference>
<proteinExistence type="predicted"/>
<accession>A0A267MK81</accession>
<dbReference type="SUPFAM" id="SSF51905">
    <property type="entry name" value="FAD/NAD(P)-binding domain"/>
    <property type="match status" value="1"/>
</dbReference>
<protein>
    <submittedName>
        <fullName evidence="2">Amine oxidase</fullName>
    </submittedName>
</protein>
<gene>
    <name evidence="2" type="ORF">CCE28_06360</name>
</gene>
<dbReference type="EMBL" id="NIBG01000004">
    <property type="protein sequence ID" value="PAB59994.1"/>
    <property type="molecule type" value="Genomic_DNA"/>
</dbReference>
<feature type="domain" description="Amine oxidase" evidence="1">
    <location>
        <begin position="69"/>
        <end position="576"/>
    </location>
</feature>
<dbReference type="InterPro" id="IPR050281">
    <property type="entry name" value="Flavin_monoamine_oxidase"/>
</dbReference>
<dbReference type="Gene3D" id="1.20.1440.240">
    <property type="match status" value="1"/>
</dbReference>